<comment type="caution">
    <text evidence="1">The sequence shown here is derived from an EMBL/GenBank/DDBJ whole genome shotgun (WGS) entry which is preliminary data.</text>
</comment>
<dbReference type="STRING" id="129140.ALO44_00160"/>
<evidence type="ECO:0000313" key="1">
    <source>
        <dbReference type="EMBL" id="KPY83731.1"/>
    </source>
</evidence>
<gene>
    <name evidence="1" type="ORF">ALO44_00160</name>
</gene>
<dbReference type="AlphaFoldDB" id="A0A0Q0CET0"/>
<dbReference type="EMBL" id="LJRM01000142">
    <property type="protein sequence ID" value="KPY83731.1"/>
    <property type="molecule type" value="Genomic_DNA"/>
</dbReference>
<organism evidence="1 2">
    <name type="scientific">Pseudomonas syringae pv. tagetis</name>
    <dbReference type="NCBI Taxonomy" id="129140"/>
    <lineage>
        <taxon>Bacteria</taxon>
        <taxon>Pseudomonadati</taxon>
        <taxon>Pseudomonadota</taxon>
        <taxon>Gammaproteobacteria</taxon>
        <taxon>Pseudomonadales</taxon>
        <taxon>Pseudomonadaceae</taxon>
        <taxon>Pseudomonas</taxon>
    </lineage>
</organism>
<accession>A0A0Q0CET0</accession>
<proteinExistence type="predicted"/>
<sequence>MEAIMLNEQAAAFFADRIKKVASLAPSDLVAAEAELGVASGLLSYALFSGDISFNEHALLSRHIKQARNDRVMRLCDPGLRVCA</sequence>
<name>A0A0Q0CET0_9PSED</name>
<evidence type="ECO:0000313" key="2">
    <source>
        <dbReference type="Proteomes" id="UP000050474"/>
    </source>
</evidence>
<protein>
    <submittedName>
        <fullName evidence="1">Uncharacterized protein</fullName>
    </submittedName>
</protein>
<dbReference type="Proteomes" id="UP000050474">
    <property type="component" value="Unassembled WGS sequence"/>
</dbReference>
<dbReference type="PATRIC" id="fig|129140.3.peg.213"/>
<reference evidence="1 2" key="1">
    <citation type="submission" date="2015-09" db="EMBL/GenBank/DDBJ databases">
        <title>Genome announcement of multiple Pseudomonas syringae strains.</title>
        <authorList>
            <person name="Thakur S."/>
            <person name="Wang P.W."/>
            <person name="Gong Y."/>
            <person name="Weir B.S."/>
            <person name="Guttman D.S."/>
        </authorList>
    </citation>
    <scope>NUCLEOTIDE SEQUENCE [LARGE SCALE GENOMIC DNA]</scope>
    <source>
        <strain evidence="1 2">ICMP4091</strain>
    </source>
</reference>